<gene>
    <name evidence="4" type="ORF">G5C51_33815</name>
</gene>
<reference evidence="4 5" key="1">
    <citation type="submission" date="2020-02" db="EMBL/GenBank/DDBJ databases">
        <title>Whole-genome analyses of novel actinobacteria.</title>
        <authorList>
            <person name="Sahin N."/>
        </authorList>
    </citation>
    <scope>NUCLEOTIDE SEQUENCE [LARGE SCALE GENOMIC DNA]</scope>
    <source>
        <strain evidence="4 5">A7024</strain>
    </source>
</reference>
<comment type="caution">
    <text evidence="4">The sequence shown here is derived from an EMBL/GenBank/DDBJ whole genome shotgun (WGS) entry which is preliminary data.</text>
</comment>
<dbReference type="EMBL" id="JAAKZV010000237">
    <property type="protein sequence ID" value="NGN68858.1"/>
    <property type="molecule type" value="Genomic_DNA"/>
</dbReference>
<dbReference type="AlphaFoldDB" id="A0A6G4UBU7"/>
<name>A0A6G4UBU7_9ACTN</name>
<dbReference type="InterPro" id="IPR029016">
    <property type="entry name" value="GAF-like_dom_sf"/>
</dbReference>
<dbReference type="RefSeq" id="WP_165243198.1">
    <property type="nucleotide sequence ID" value="NZ_JAAKZV010000237.1"/>
</dbReference>
<feature type="domain" description="ANTAR" evidence="3">
    <location>
        <begin position="150"/>
        <end position="211"/>
    </location>
</feature>
<proteinExistence type="predicted"/>
<dbReference type="InterPro" id="IPR012074">
    <property type="entry name" value="GAF_ANTAR"/>
</dbReference>
<dbReference type="PROSITE" id="PS50921">
    <property type="entry name" value="ANTAR"/>
    <property type="match status" value="1"/>
</dbReference>
<dbReference type="SUPFAM" id="SSF52172">
    <property type="entry name" value="CheY-like"/>
    <property type="match status" value="1"/>
</dbReference>
<protein>
    <submittedName>
        <fullName evidence="4">GAF and ANTAR domain-containing protein</fullName>
    </submittedName>
</protein>
<evidence type="ECO:0000313" key="5">
    <source>
        <dbReference type="Proteomes" id="UP000481583"/>
    </source>
</evidence>
<evidence type="ECO:0000313" key="4">
    <source>
        <dbReference type="EMBL" id="NGN68858.1"/>
    </source>
</evidence>
<dbReference type="GO" id="GO:0003723">
    <property type="term" value="F:RNA binding"/>
    <property type="evidence" value="ECO:0007669"/>
    <property type="project" value="InterPro"/>
</dbReference>
<keyword evidence="1" id="KW-0805">Transcription regulation</keyword>
<dbReference type="Proteomes" id="UP000481583">
    <property type="component" value="Unassembled WGS sequence"/>
</dbReference>
<dbReference type="InterPro" id="IPR011006">
    <property type="entry name" value="CheY-like_superfamily"/>
</dbReference>
<evidence type="ECO:0000256" key="2">
    <source>
        <dbReference type="ARBA" id="ARBA00023163"/>
    </source>
</evidence>
<dbReference type="Gene3D" id="3.30.450.40">
    <property type="match status" value="1"/>
</dbReference>
<organism evidence="4 5">
    <name type="scientific">Streptomyces coryli</name>
    <dbReference type="NCBI Taxonomy" id="1128680"/>
    <lineage>
        <taxon>Bacteria</taxon>
        <taxon>Bacillati</taxon>
        <taxon>Actinomycetota</taxon>
        <taxon>Actinomycetes</taxon>
        <taxon>Kitasatosporales</taxon>
        <taxon>Streptomycetaceae</taxon>
        <taxon>Streptomyces</taxon>
    </lineage>
</organism>
<evidence type="ECO:0000256" key="1">
    <source>
        <dbReference type="ARBA" id="ARBA00023015"/>
    </source>
</evidence>
<dbReference type="Gene3D" id="1.10.10.10">
    <property type="entry name" value="Winged helix-like DNA-binding domain superfamily/Winged helix DNA-binding domain"/>
    <property type="match status" value="1"/>
</dbReference>
<accession>A0A6G4UBU7</accession>
<evidence type="ECO:0000259" key="3">
    <source>
        <dbReference type="PROSITE" id="PS50921"/>
    </source>
</evidence>
<dbReference type="InterPro" id="IPR005561">
    <property type="entry name" value="ANTAR"/>
</dbReference>
<dbReference type="Pfam" id="PF03861">
    <property type="entry name" value="ANTAR"/>
    <property type="match status" value="1"/>
</dbReference>
<dbReference type="PIRSF" id="PIRSF036625">
    <property type="entry name" value="GAF_ANTAR"/>
    <property type="match status" value="1"/>
</dbReference>
<dbReference type="InterPro" id="IPR036388">
    <property type="entry name" value="WH-like_DNA-bd_sf"/>
</dbReference>
<keyword evidence="2" id="KW-0804">Transcription</keyword>
<dbReference type="SMART" id="SM01012">
    <property type="entry name" value="ANTAR"/>
    <property type="match status" value="1"/>
</dbReference>
<keyword evidence="5" id="KW-1185">Reference proteome</keyword>
<sequence length="226" mass="23910">MPEELLTGTLVALAERAASCTPDCCGAAATAAVPDTDEAPPPTAVTHPDLSPLVAVQWESGEGPIRAAVDSGDVVGADDLLSDPRWPAYRTLALDAGVRSSVTLPFRQDDLSVTLTVCGFRPGLLTRVPQQTAIQLGDLATHALAHDHRYERAVAEVGQLDEAMRTRPAVDQACGILMHVLGCDADAAFAALRSLSQRTNSKLTDLAQGVVRTRGRGIEAELRKLR</sequence>